<evidence type="ECO:0000256" key="2">
    <source>
        <dbReference type="ARBA" id="ARBA00022679"/>
    </source>
</evidence>
<feature type="binding site" evidence="8">
    <location>
        <position position="8"/>
    </location>
    <ligand>
        <name>Mg(2+)</name>
        <dbReference type="ChEBI" id="CHEBI:18420"/>
    </ligand>
</feature>
<protein>
    <recommendedName>
        <fullName evidence="8">Holo-[acyl-carrier-protein] synthase</fullName>
        <shortName evidence="8">Holo-ACP synthase</shortName>
        <ecNumber evidence="8">2.7.8.7</ecNumber>
    </recommendedName>
    <alternativeName>
        <fullName evidence="8">4'-phosphopantetheinyl transferase AcpS</fullName>
    </alternativeName>
</protein>
<evidence type="ECO:0000256" key="6">
    <source>
        <dbReference type="ARBA" id="ARBA00023098"/>
    </source>
</evidence>
<evidence type="ECO:0000256" key="5">
    <source>
        <dbReference type="ARBA" id="ARBA00022842"/>
    </source>
</evidence>
<dbReference type="InterPro" id="IPR004568">
    <property type="entry name" value="Ppantetheine-prot_Trfase_dom"/>
</dbReference>
<comment type="catalytic activity">
    <reaction evidence="8">
        <text>apo-[ACP] + CoA = holo-[ACP] + adenosine 3',5'-bisphosphate + H(+)</text>
        <dbReference type="Rhea" id="RHEA:12068"/>
        <dbReference type="Rhea" id="RHEA-COMP:9685"/>
        <dbReference type="Rhea" id="RHEA-COMP:9690"/>
        <dbReference type="ChEBI" id="CHEBI:15378"/>
        <dbReference type="ChEBI" id="CHEBI:29999"/>
        <dbReference type="ChEBI" id="CHEBI:57287"/>
        <dbReference type="ChEBI" id="CHEBI:58343"/>
        <dbReference type="ChEBI" id="CHEBI:64479"/>
        <dbReference type="EC" id="2.7.8.7"/>
    </reaction>
</comment>
<feature type="domain" description="4'-phosphopantetheinyl transferase" evidence="9">
    <location>
        <begin position="4"/>
        <end position="105"/>
    </location>
</feature>
<keyword evidence="6 8" id="KW-0443">Lipid metabolism</keyword>
<name>A0AAE4ATE9_9HYPH</name>
<sequence length="140" mass="15597">MIIGIGSDLIDIRRIERTLDRFGDRFVERVFTEIERERSDRRRNRAASYAKRFAAKEACSKALGTGIRMGVKWREMGVVNLKTGQPTLELKGDAAARLAALTPNGHYSSIHLTITDDYPLAQAFVVISADMITAAPTDRS</sequence>
<dbReference type="NCBIfam" id="TIGR00516">
    <property type="entry name" value="acpS"/>
    <property type="match status" value="1"/>
</dbReference>
<organism evidence="10 11">
    <name type="scientific">Amorphus orientalis</name>
    <dbReference type="NCBI Taxonomy" id="649198"/>
    <lineage>
        <taxon>Bacteria</taxon>
        <taxon>Pseudomonadati</taxon>
        <taxon>Pseudomonadota</taxon>
        <taxon>Alphaproteobacteria</taxon>
        <taxon>Hyphomicrobiales</taxon>
        <taxon>Amorphaceae</taxon>
        <taxon>Amorphus</taxon>
    </lineage>
</organism>
<keyword evidence="11" id="KW-1185">Reference proteome</keyword>
<keyword evidence="1 8" id="KW-0444">Lipid biosynthesis</keyword>
<dbReference type="AlphaFoldDB" id="A0AAE4ATE9"/>
<dbReference type="Proteomes" id="UP001229244">
    <property type="component" value="Unassembled WGS sequence"/>
</dbReference>
<dbReference type="RefSeq" id="WP_306885906.1">
    <property type="nucleotide sequence ID" value="NZ_JAUSUL010000002.1"/>
</dbReference>
<evidence type="ECO:0000256" key="7">
    <source>
        <dbReference type="ARBA" id="ARBA00023160"/>
    </source>
</evidence>
<dbReference type="EMBL" id="JAUSUL010000002">
    <property type="protein sequence ID" value="MDQ0316080.1"/>
    <property type="molecule type" value="Genomic_DNA"/>
</dbReference>
<keyword evidence="8" id="KW-0963">Cytoplasm</keyword>
<keyword evidence="5 8" id="KW-0460">Magnesium</keyword>
<evidence type="ECO:0000259" key="9">
    <source>
        <dbReference type="Pfam" id="PF01648"/>
    </source>
</evidence>
<evidence type="ECO:0000256" key="4">
    <source>
        <dbReference type="ARBA" id="ARBA00022832"/>
    </source>
</evidence>
<dbReference type="Gene3D" id="3.90.470.20">
    <property type="entry name" value="4'-phosphopantetheinyl transferase domain"/>
    <property type="match status" value="1"/>
</dbReference>
<comment type="subcellular location">
    <subcellularLocation>
        <location evidence="8">Cytoplasm</location>
    </subcellularLocation>
</comment>
<keyword evidence="4 8" id="KW-0276">Fatty acid metabolism</keyword>
<comment type="similarity">
    <text evidence="8">Belongs to the P-Pant transferase superfamily. AcpS family.</text>
</comment>
<dbReference type="GO" id="GO:0006633">
    <property type="term" value="P:fatty acid biosynthetic process"/>
    <property type="evidence" value="ECO:0007669"/>
    <property type="project" value="UniProtKB-UniRule"/>
</dbReference>
<keyword evidence="7 8" id="KW-0275">Fatty acid biosynthesis</keyword>
<dbReference type="NCBIfam" id="TIGR00556">
    <property type="entry name" value="pantethn_trn"/>
    <property type="match status" value="1"/>
</dbReference>
<evidence type="ECO:0000313" key="11">
    <source>
        <dbReference type="Proteomes" id="UP001229244"/>
    </source>
</evidence>
<dbReference type="HAMAP" id="MF_00101">
    <property type="entry name" value="AcpS"/>
    <property type="match status" value="1"/>
</dbReference>
<dbReference type="InterPro" id="IPR008278">
    <property type="entry name" value="4-PPantetheinyl_Trfase_dom"/>
</dbReference>
<evidence type="ECO:0000256" key="1">
    <source>
        <dbReference type="ARBA" id="ARBA00022516"/>
    </source>
</evidence>
<dbReference type="GO" id="GO:0005737">
    <property type="term" value="C:cytoplasm"/>
    <property type="evidence" value="ECO:0007669"/>
    <property type="project" value="UniProtKB-SubCell"/>
</dbReference>
<proteinExistence type="inferred from homology"/>
<dbReference type="EC" id="2.7.8.7" evidence="8"/>
<comment type="caution">
    <text evidence="10">The sequence shown here is derived from an EMBL/GenBank/DDBJ whole genome shotgun (WGS) entry which is preliminary data.</text>
</comment>
<evidence type="ECO:0000256" key="3">
    <source>
        <dbReference type="ARBA" id="ARBA00022723"/>
    </source>
</evidence>
<accession>A0AAE4ATE9</accession>
<dbReference type="GO" id="GO:0008897">
    <property type="term" value="F:holo-[acyl-carrier-protein] synthase activity"/>
    <property type="evidence" value="ECO:0007669"/>
    <property type="project" value="UniProtKB-UniRule"/>
</dbReference>
<feature type="binding site" evidence="8">
    <location>
        <position position="57"/>
    </location>
    <ligand>
        <name>Mg(2+)</name>
        <dbReference type="ChEBI" id="CHEBI:18420"/>
    </ligand>
</feature>
<dbReference type="GO" id="GO:0000287">
    <property type="term" value="F:magnesium ion binding"/>
    <property type="evidence" value="ECO:0007669"/>
    <property type="project" value="UniProtKB-UniRule"/>
</dbReference>
<dbReference type="InterPro" id="IPR002582">
    <property type="entry name" value="ACPS"/>
</dbReference>
<evidence type="ECO:0000256" key="8">
    <source>
        <dbReference type="HAMAP-Rule" id="MF_00101"/>
    </source>
</evidence>
<dbReference type="Pfam" id="PF01648">
    <property type="entry name" value="ACPS"/>
    <property type="match status" value="1"/>
</dbReference>
<dbReference type="InterPro" id="IPR037143">
    <property type="entry name" value="4-PPantetheinyl_Trfase_dom_sf"/>
</dbReference>
<evidence type="ECO:0000313" key="10">
    <source>
        <dbReference type="EMBL" id="MDQ0316080.1"/>
    </source>
</evidence>
<gene>
    <name evidence="8" type="primary">acpS</name>
    <name evidence="10" type="ORF">J2S73_002537</name>
</gene>
<comment type="cofactor">
    <cofactor evidence="8">
        <name>Mg(2+)</name>
        <dbReference type="ChEBI" id="CHEBI:18420"/>
    </cofactor>
</comment>
<dbReference type="SUPFAM" id="SSF56214">
    <property type="entry name" value="4'-phosphopantetheinyl transferase"/>
    <property type="match status" value="1"/>
</dbReference>
<reference evidence="10" key="1">
    <citation type="submission" date="2023-07" db="EMBL/GenBank/DDBJ databases">
        <title>Genomic Encyclopedia of Type Strains, Phase IV (KMG-IV): sequencing the most valuable type-strain genomes for metagenomic binning, comparative biology and taxonomic classification.</title>
        <authorList>
            <person name="Goeker M."/>
        </authorList>
    </citation>
    <scope>NUCLEOTIDE SEQUENCE</scope>
    <source>
        <strain evidence="10">DSM 21202</strain>
    </source>
</reference>
<keyword evidence="2 8" id="KW-0808">Transferase</keyword>
<keyword evidence="3 8" id="KW-0479">Metal-binding</keyword>
<comment type="function">
    <text evidence="8">Transfers the 4'-phosphopantetheine moiety from coenzyme A to a Ser of acyl-carrier-protein.</text>
</comment>